<keyword evidence="3" id="KW-1185">Reference proteome</keyword>
<dbReference type="InterPro" id="IPR018445">
    <property type="entry name" value="Put_Phosphate_transp_reg"/>
</dbReference>
<dbReference type="Pfam" id="PF01865">
    <property type="entry name" value="PhoU_div"/>
    <property type="match status" value="1"/>
</dbReference>
<dbReference type="RefSeq" id="WP_158740322.1">
    <property type="nucleotide sequence ID" value="NZ_JAFBEP010000008.1"/>
</dbReference>
<dbReference type="AlphaFoldDB" id="A0A7C8LEH7"/>
<gene>
    <name evidence="2" type="ORF">GND95_07920</name>
</gene>
<evidence type="ECO:0000313" key="3">
    <source>
        <dbReference type="Proteomes" id="UP000483018"/>
    </source>
</evidence>
<dbReference type="EMBL" id="WSLF01000006">
    <property type="protein sequence ID" value="KAE9634040.1"/>
    <property type="molecule type" value="Genomic_DNA"/>
</dbReference>
<dbReference type="SUPFAM" id="SSF109755">
    <property type="entry name" value="PhoU-like"/>
    <property type="match status" value="1"/>
</dbReference>
<dbReference type="OrthoDB" id="45684at2"/>
<comment type="similarity">
    <text evidence="1">Belongs to the UPF0111 family.</text>
</comment>
<name>A0A7C8LEH7_9FIRM</name>
<accession>A0A7C8LEH7</accession>
<organism evidence="2 3">
    <name type="scientific">Defluviitalea raffinosedens</name>
    <dbReference type="NCBI Taxonomy" id="1450156"/>
    <lineage>
        <taxon>Bacteria</taxon>
        <taxon>Bacillati</taxon>
        <taxon>Bacillota</taxon>
        <taxon>Clostridia</taxon>
        <taxon>Lachnospirales</taxon>
        <taxon>Defluviitaleaceae</taxon>
        <taxon>Defluviitalea</taxon>
    </lineage>
</organism>
<dbReference type="InterPro" id="IPR038078">
    <property type="entry name" value="PhoU-like_sf"/>
</dbReference>
<dbReference type="PANTHER" id="PTHR36536:SF3">
    <property type="entry name" value="UPF0111 PROTEIN HI_1603"/>
    <property type="match status" value="1"/>
</dbReference>
<dbReference type="Gene3D" id="1.20.58.220">
    <property type="entry name" value="Phosphate transport system protein phou homolog 2, domain 2"/>
    <property type="match status" value="1"/>
</dbReference>
<sequence length="217" mass="25379">MPLFKKEKKVLELMNQHIEAVIYCNQLFIEALEVLNEKGTGFEIERMAKEVGEAETEADHIRHEIIHSLLKGVLLPESRREILNIIKKMDDIANKCEEIIKQIYLQNIEFFDELKPAVKEINLKTKLQLQYLQELINKIFGQFYQGEEYHNQLADIVKLESEIDEIEYNAIRTLFNMDIELAKKNQIKAIISDIAELSDIGEDISDMLEMIMVLRKV</sequence>
<dbReference type="PANTHER" id="PTHR36536">
    <property type="entry name" value="UPF0111 PROTEIN HI_1603"/>
    <property type="match status" value="1"/>
</dbReference>
<comment type="caution">
    <text evidence="2">The sequence shown here is derived from an EMBL/GenBank/DDBJ whole genome shotgun (WGS) entry which is preliminary data.</text>
</comment>
<evidence type="ECO:0000256" key="1">
    <source>
        <dbReference type="ARBA" id="ARBA00008591"/>
    </source>
</evidence>
<dbReference type="InterPro" id="IPR002727">
    <property type="entry name" value="DUF47"/>
</dbReference>
<evidence type="ECO:0000313" key="2">
    <source>
        <dbReference type="EMBL" id="KAE9634040.1"/>
    </source>
</evidence>
<reference evidence="2 3" key="1">
    <citation type="submission" date="2019-12" db="EMBL/GenBank/DDBJ databases">
        <title>Defluviitalea raffinosedens, isolated from a biogas fermenter, genome sequencing and characterization.</title>
        <authorList>
            <person name="Rettenmaier R."/>
            <person name="Schneider M."/>
            <person name="Neuhaus K."/>
            <person name="Liebl W."/>
            <person name="Zverlov V."/>
        </authorList>
    </citation>
    <scope>NUCLEOTIDE SEQUENCE [LARGE SCALE GENOMIC DNA]</scope>
    <source>
        <strain evidence="2 3">249c-K6</strain>
    </source>
</reference>
<proteinExistence type="inferred from homology"/>
<protein>
    <submittedName>
        <fullName evidence="2">DUF47 family protein</fullName>
    </submittedName>
</protein>
<dbReference type="Proteomes" id="UP000483018">
    <property type="component" value="Unassembled WGS sequence"/>
</dbReference>